<dbReference type="EC" id="2.3.1.108" evidence="4"/>
<feature type="compositionally biased region" description="Low complexity" evidence="5">
    <location>
        <begin position="230"/>
        <end position="243"/>
    </location>
</feature>
<evidence type="ECO:0000313" key="7">
    <source>
        <dbReference type="EMBL" id="KAK5621037.1"/>
    </source>
</evidence>
<keyword evidence="3 4" id="KW-0012">Acyltransferase</keyword>
<proteinExistence type="inferred from homology"/>
<dbReference type="PANTHER" id="PTHR12327:SF0">
    <property type="entry name" value="ALPHA-TUBULIN N-ACETYLTRANSFERASE 1"/>
    <property type="match status" value="1"/>
</dbReference>
<dbReference type="GO" id="GO:0005737">
    <property type="term" value="C:cytoplasm"/>
    <property type="evidence" value="ECO:0007669"/>
    <property type="project" value="UniProtKB-SubCell"/>
</dbReference>
<comment type="similarity">
    <text evidence="4">Belongs to the acetyltransferase ATAT1 family.</text>
</comment>
<evidence type="ECO:0000256" key="2">
    <source>
        <dbReference type="ARBA" id="ARBA00023176"/>
    </source>
</evidence>
<dbReference type="FunFam" id="3.40.630.30:FF:000020">
    <property type="entry name" value="Alpha-tubulin N-acetyltransferase 1"/>
    <property type="match status" value="1"/>
</dbReference>
<name>A0AAV9SI80_9TELE</name>
<evidence type="ECO:0000259" key="6">
    <source>
        <dbReference type="PROSITE" id="PS51730"/>
    </source>
</evidence>
<feature type="binding site" evidence="4">
    <location>
        <begin position="118"/>
        <end position="131"/>
    </location>
    <ligand>
        <name>acetyl-CoA</name>
        <dbReference type="ChEBI" id="CHEBI:57288"/>
    </ligand>
</feature>
<dbReference type="GO" id="GO:0005905">
    <property type="term" value="C:clathrin-coated pit"/>
    <property type="evidence" value="ECO:0007669"/>
    <property type="project" value="UniProtKB-SubCell"/>
</dbReference>
<dbReference type="Gene3D" id="3.40.630.30">
    <property type="match status" value="1"/>
</dbReference>
<dbReference type="EMBL" id="JAHHUM010000321">
    <property type="protein sequence ID" value="KAK5621037.1"/>
    <property type="molecule type" value="Genomic_DNA"/>
</dbReference>
<feature type="binding site" evidence="4">
    <location>
        <begin position="154"/>
        <end position="163"/>
    </location>
    <ligand>
        <name>acetyl-CoA</name>
        <dbReference type="ChEBI" id="CHEBI:57288"/>
    </ligand>
</feature>
<organism evidence="7 8">
    <name type="scientific">Crenichthys baileyi</name>
    <name type="common">White River springfish</name>
    <dbReference type="NCBI Taxonomy" id="28760"/>
    <lineage>
        <taxon>Eukaryota</taxon>
        <taxon>Metazoa</taxon>
        <taxon>Chordata</taxon>
        <taxon>Craniata</taxon>
        <taxon>Vertebrata</taxon>
        <taxon>Euteleostomi</taxon>
        <taxon>Actinopterygii</taxon>
        <taxon>Neopterygii</taxon>
        <taxon>Teleostei</taxon>
        <taxon>Neoteleostei</taxon>
        <taxon>Acanthomorphata</taxon>
        <taxon>Ovalentaria</taxon>
        <taxon>Atherinomorphae</taxon>
        <taxon>Cyprinodontiformes</taxon>
        <taxon>Goodeidae</taxon>
        <taxon>Crenichthys</taxon>
    </lineage>
</organism>
<feature type="site" description="Crucial for catalytic activity" evidence="4">
    <location>
        <position position="53"/>
    </location>
</feature>
<feature type="domain" description="N-acetyltransferase" evidence="6">
    <location>
        <begin position="1"/>
        <end position="184"/>
    </location>
</feature>
<sequence>MEFHFDINQLFSERISILDHNLVASRQSKERPDLQDKIATVVDELGRASAKAQHLPAPITSASKLQSQKHQLYLMKDGESSRGHGVVVGFLKVGYKKLFLLDRNGVHIEAEPLCVLDFYVSELLQRHGYGLELFNFMLQHQNVEPVLMAYDRPSNKLLAFLAKHYSLMQSVPQVNNFVAFEGFFHKRAVAHLRRVKKPDGDIKPYSLMERDVVRQEQRTLPWPFAPPHSPQRSASSQCSPSPSVGNSPSRVLPCVTHSSLPGDNSEQSPRSPLINCCRTRRSNSLSRSQLNFN</sequence>
<dbReference type="Gene3D" id="6.20.370.120">
    <property type="match status" value="1"/>
</dbReference>
<comment type="caution">
    <text evidence="7">The sequence shown here is derived from an EMBL/GenBank/DDBJ whole genome shotgun (WGS) entry which is preliminary data.</text>
</comment>
<dbReference type="PANTHER" id="PTHR12327">
    <property type="entry name" value="ALPHA-TUBULIN N-ACETYLTRANSFERASE 1"/>
    <property type="match status" value="1"/>
</dbReference>
<dbReference type="AlphaFoldDB" id="A0AAV9SI80"/>
<keyword evidence="2 4" id="KW-0168">Coated pit</keyword>
<dbReference type="GO" id="GO:0005874">
    <property type="term" value="C:microtubule"/>
    <property type="evidence" value="ECO:0007669"/>
    <property type="project" value="InterPro"/>
</dbReference>
<evidence type="ECO:0000313" key="8">
    <source>
        <dbReference type="Proteomes" id="UP001311232"/>
    </source>
</evidence>
<keyword evidence="4" id="KW-0966">Cell projection</keyword>
<dbReference type="GO" id="GO:0030424">
    <property type="term" value="C:axon"/>
    <property type="evidence" value="ECO:0007669"/>
    <property type="project" value="UniProtKB-SubCell"/>
</dbReference>
<dbReference type="GO" id="GO:0005925">
    <property type="term" value="C:focal adhesion"/>
    <property type="evidence" value="ECO:0007669"/>
    <property type="project" value="UniProtKB-SubCell"/>
</dbReference>
<feature type="compositionally biased region" description="Polar residues" evidence="5">
    <location>
        <begin position="256"/>
        <end position="270"/>
    </location>
</feature>
<dbReference type="GO" id="GO:0070507">
    <property type="term" value="P:regulation of microtubule cytoskeleton organization"/>
    <property type="evidence" value="ECO:0007669"/>
    <property type="project" value="UniProtKB-UniRule"/>
</dbReference>
<keyword evidence="8" id="KW-1185">Reference proteome</keyword>
<evidence type="ECO:0000256" key="5">
    <source>
        <dbReference type="SAM" id="MobiDB-lite"/>
    </source>
</evidence>
<evidence type="ECO:0000256" key="3">
    <source>
        <dbReference type="ARBA" id="ARBA00023315"/>
    </source>
</evidence>
<evidence type="ECO:0000256" key="4">
    <source>
        <dbReference type="HAMAP-Rule" id="MF_03130"/>
    </source>
</evidence>
<gene>
    <name evidence="4 7" type="primary">ATAT1</name>
    <name evidence="4" type="synonym">MEC17</name>
    <name evidence="7" type="ORF">CRENBAI_015128</name>
</gene>
<reference evidence="7 8" key="1">
    <citation type="submission" date="2021-06" db="EMBL/GenBank/DDBJ databases">
        <authorList>
            <person name="Palmer J.M."/>
        </authorList>
    </citation>
    <scope>NUCLEOTIDE SEQUENCE [LARGE SCALE GENOMIC DNA]</scope>
    <source>
        <strain evidence="7 8">MEX-2019</strain>
        <tissue evidence="7">Muscle</tissue>
    </source>
</reference>
<comment type="subcellular location">
    <subcellularLocation>
        <location evidence="4">Cytoplasm</location>
    </subcellularLocation>
    <subcellularLocation>
        <location evidence="4">Membrane</location>
        <location evidence="4">Clathrin-coated pit</location>
    </subcellularLocation>
    <subcellularLocation>
        <location evidence="4">Cell junction</location>
        <location evidence="4">Focal adhesion</location>
    </subcellularLocation>
    <subcellularLocation>
        <location evidence="4">Cell projection</location>
        <location evidence="4">Axon</location>
    </subcellularLocation>
    <subcellularLocation>
        <location evidence="4">Cytoplasm</location>
        <location evidence="4">Cytoskeleton</location>
    </subcellularLocation>
    <subcellularLocation>
        <location evidence="4">Cytoplasm</location>
        <location evidence="4">Cytoskeleton</location>
        <location evidence="4">Spindle</location>
    </subcellularLocation>
</comment>
<accession>A0AAV9SI80</accession>
<dbReference type="GO" id="GO:0019799">
    <property type="term" value="F:tubulin N-acetyltransferase activity"/>
    <property type="evidence" value="ECO:0007669"/>
    <property type="project" value="UniProtKB-UniRule"/>
</dbReference>
<dbReference type="GO" id="GO:0048666">
    <property type="term" value="P:neuron development"/>
    <property type="evidence" value="ECO:0007669"/>
    <property type="project" value="UniProtKB-UniRule"/>
</dbReference>
<comment type="function">
    <text evidence="4">Specifically acetylates 'Lys-40' in alpha-tubulin on the lumenal side of microtubules. Promotes microtubule destabilization and accelerates microtubule dynamics; this activity may be independent of acetylation activity. Acetylates alpha-tubulin with a slow enzymatic rate, due to a catalytic site that is not optimized for acetyl transfer. Enters the microtubule through each end and diffuses quickly throughout the lumen of microtubules. Acetylates only long/old microtubules because of its slow acetylation rate since it does not have time to act on dynamically unstable microtubules before the enzyme is released. May be involved in neuron development.</text>
</comment>
<dbReference type="InterPro" id="IPR007965">
    <property type="entry name" value="GNAT_ATAT"/>
</dbReference>
<dbReference type="GO" id="GO:0005819">
    <property type="term" value="C:spindle"/>
    <property type="evidence" value="ECO:0007669"/>
    <property type="project" value="UniProtKB-SubCell"/>
</dbReference>
<evidence type="ECO:0000256" key="1">
    <source>
        <dbReference type="ARBA" id="ARBA00022679"/>
    </source>
</evidence>
<keyword evidence="4" id="KW-0206">Cytoskeleton</keyword>
<keyword evidence="4" id="KW-0472">Membrane</keyword>
<dbReference type="InterPro" id="IPR038746">
    <property type="entry name" value="Atat"/>
</dbReference>
<dbReference type="Proteomes" id="UP001311232">
    <property type="component" value="Unassembled WGS sequence"/>
</dbReference>
<comment type="catalytic activity">
    <reaction evidence="4">
        <text>L-lysyl-[alpha-tubulin] + acetyl-CoA = N(6)-acetyl-L-lysyl-[alpha-tubulin] + CoA + H(+)</text>
        <dbReference type="Rhea" id="RHEA:15277"/>
        <dbReference type="Rhea" id="RHEA-COMP:11278"/>
        <dbReference type="Rhea" id="RHEA-COMP:11279"/>
        <dbReference type="ChEBI" id="CHEBI:15378"/>
        <dbReference type="ChEBI" id="CHEBI:29969"/>
        <dbReference type="ChEBI" id="CHEBI:57287"/>
        <dbReference type="ChEBI" id="CHEBI:57288"/>
        <dbReference type="ChEBI" id="CHEBI:61930"/>
        <dbReference type="EC" id="2.3.1.108"/>
    </reaction>
</comment>
<dbReference type="PROSITE" id="PS51730">
    <property type="entry name" value="GNAT_ATAT"/>
    <property type="match status" value="1"/>
</dbReference>
<dbReference type="HAMAP" id="MF_03130">
    <property type="entry name" value="mec17"/>
    <property type="match status" value="1"/>
</dbReference>
<keyword evidence="4" id="KW-0963">Cytoplasm</keyword>
<protein>
    <recommendedName>
        <fullName evidence="4">Alpha-tubulin N-acetyltransferase 1</fullName>
        <shortName evidence="4">Alpha-TAT</shortName>
        <shortName evidence="4">Alpha-TAT1</shortName>
        <shortName evidence="4">TAT</shortName>
        <ecNumber evidence="4">2.3.1.108</ecNumber>
    </recommendedName>
    <alternativeName>
        <fullName evidence="4">Acetyltransferase mec-17 homolog</fullName>
    </alternativeName>
</protein>
<keyword evidence="4" id="KW-0965">Cell junction</keyword>
<feature type="region of interest" description="Disordered" evidence="5">
    <location>
        <begin position="221"/>
        <end position="275"/>
    </location>
</feature>
<keyword evidence="1 4" id="KW-0808">Transferase</keyword>
<dbReference type="Pfam" id="PF05301">
    <property type="entry name" value="Acetyltransf_16"/>
    <property type="match status" value="1"/>
</dbReference>